<gene>
    <name evidence="10" type="ORF">QU481_01320</name>
</gene>
<feature type="transmembrane region" description="Helical" evidence="9">
    <location>
        <begin position="74"/>
        <end position="92"/>
    </location>
</feature>
<evidence type="ECO:0000256" key="2">
    <source>
        <dbReference type="ARBA" id="ARBA00022448"/>
    </source>
</evidence>
<dbReference type="InterPro" id="IPR044669">
    <property type="entry name" value="YneE/VCCN1/2-like"/>
</dbReference>
<keyword evidence="7 9" id="KW-0472">Membrane</keyword>
<evidence type="ECO:0000256" key="4">
    <source>
        <dbReference type="ARBA" id="ARBA00022692"/>
    </source>
</evidence>
<evidence type="ECO:0000313" key="10">
    <source>
        <dbReference type="EMBL" id="MDN0073538.1"/>
    </source>
</evidence>
<comment type="similarity">
    <text evidence="8">Belongs to the anion channel-forming bestrophin (TC 1.A.46) family.</text>
</comment>
<accession>A0ABT7XII0</accession>
<comment type="caution">
    <text evidence="10">The sequence shown here is derived from an EMBL/GenBank/DDBJ whole genome shotgun (WGS) entry which is preliminary data.</text>
</comment>
<keyword evidence="11" id="KW-1185">Reference proteome</keyword>
<evidence type="ECO:0000256" key="9">
    <source>
        <dbReference type="SAM" id="Phobius"/>
    </source>
</evidence>
<proteinExistence type="inferred from homology"/>
<keyword evidence="5 9" id="KW-1133">Transmembrane helix</keyword>
<evidence type="ECO:0000256" key="5">
    <source>
        <dbReference type="ARBA" id="ARBA00022989"/>
    </source>
</evidence>
<protein>
    <submittedName>
        <fullName evidence="10">Bestrophin family ion channel</fullName>
    </submittedName>
</protein>
<keyword evidence="6" id="KW-0406">Ion transport</keyword>
<evidence type="ECO:0000256" key="6">
    <source>
        <dbReference type="ARBA" id="ARBA00023065"/>
    </source>
</evidence>
<sequence length="326" mass="36598">MVRQGLNNFRHDDIFIGNTPSNMIIRSEKNWLKLLFVWNGSVLRLIVPQLIFMFAVGIVALMTDGRIFGEKVPLNTIPFTLAGVALAIFLAFRNNASYDRYWEGRKLWGHILVSTRNLASLRLSCSDVGEDEKDLFLNRIIAFPYALKHMLRNTDASNDLVMLLGEEEEKGLRAINNKPMAILDRLRKSLFSLHNQGGASDTQVWLIDNQLSQLSEMSGGCERIFSTPIPFAYSVLLHRTVYGYCLLLPFGLVDSIGAATPIISVFISYTLLALEAIASDIADPFSRNQNGLPLSSISRTIERNVRELNGQAIPDPIRPNKKFELV</sequence>
<name>A0ABT7XII0_9NEIS</name>
<keyword evidence="3" id="KW-1003">Cell membrane</keyword>
<organism evidence="10 11">
    <name type="scientific">Crenobacter oryzisoli</name>
    <dbReference type="NCBI Taxonomy" id="3056844"/>
    <lineage>
        <taxon>Bacteria</taxon>
        <taxon>Pseudomonadati</taxon>
        <taxon>Pseudomonadota</taxon>
        <taxon>Betaproteobacteria</taxon>
        <taxon>Neisseriales</taxon>
        <taxon>Neisseriaceae</taxon>
        <taxon>Crenobacter</taxon>
    </lineage>
</organism>
<evidence type="ECO:0000256" key="7">
    <source>
        <dbReference type="ARBA" id="ARBA00023136"/>
    </source>
</evidence>
<comment type="subcellular location">
    <subcellularLocation>
        <location evidence="1">Cell membrane</location>
        <topology evidence="1">Multi-pass membrane protein</topology>
    </subcellularLocation>
</comment>
<keyword evidence="4 9" id="KW-0812">Transmembrane</keyword>
<dbReference type="RefSeq" id="WP_289828064.1">
    <property type="nucleotide sequence ID" value="NZ_JAUEDK010000002.1"/>
</dbReference>
<dbReference type="Pfam" id="PF25539">
    <property type="entry name" value="Bestrophin_2"/>
    <property type="match status" value="1"/>
</dbReference>
<dbReference type="PANTHER" id="PTHR33281:SF19">
    <property type="entry name" value="VOLTAGE-DEPENDENT ANION CHANNEL-FORMING PROTEIN YNEE"/>
    <property type="match status" value="1"/>
</dbReference>
<keyword evidence="2" id="KW-0813">Transport</keyword>
<evidence type="ECO:0000256" key="1">
    <source>
        <dbReference type="ARBA" id="ARBA00004651"/>
    </source>
</evidence>
<evidence type="ECO:0000256" key="3">
    <source>
        <dbReference type="ARBA" id="ARBA00022475"/>
    </source>
</evidence>
<feature type="transmembrane region" description="Helical" evidence="9">
    <location>
        <begin position="42"/>
        <end position="62"/>
    </location>
</feature>
<reference evidence="10" key="1">
    <citation type="submission" date="2023-06" db="EMBL/GenBank/DDBJ databases">
        <authorList>
            <person name="Zhang S."/>
        </authorList>
    </citation>
    <scope>NUCLEOTIDE SEQUENCE</scope>
    <source>
        <strain evidence="10">SG2303</strain>
    </source>
</reference>
<evidence type="ECO:0000256" key="8">
    <source>
        <dbReference type="ARBA" id="ARBA00034708"/>
    </source>
</evidence>
<dbReference type="EMBL" id="JAUEDK010000002">
    <property type="protein sequence ID" value="MDN0073538.1"/>
    <property type="molecule type" value="Genomic_DNA"/>
</dbReference>
<dbReference type="Proteomes" id="UP001168540">
    <property type="component" value="Unassembled WGS sequence"/>
</dbReference>
<dbReference type="PANTHER" id="PTHR33281">
    <property type="entry name" value="UPF0187 PROTEIN YNEE"/>
    <property type="match status" value="1"/>
</dbReference>
<evidence type="ECO:0000313" key="11">
    <source>
        <dbReference type="Proteomes" id="UP001168540"/>
    </source>
</evidence>